<evidence type="ECO:0000313" key="7">
    <source>
        <dbReference type="Proteomes" id="UP000235162"/>
    </source>
</evidence>
<dbReference type="Gene3D" id="1.10.10.10">
    <property type="entry name" value="Winged helix-like DNA-binding domain superfamily/Winged helix DNA-binding domain"/>
    <property type="match status" value="1"/>
</dbReference>
<dbReference type="InterPro" id="IPR000847">
    <property type="entry name" value="LysR_HTH_N"/>
</dbReference>
<dbReference type="InterPro" id="IPR005119">
    <property type="entry name" value="LysR_subst-bd"/>
</dbReference>
<organism evidence="6 7">
    <name type="scientific">Halioglobus japonicus</name>
    <dbReference type="NCBI Taxonomy" id="930805"/>
    <lineage>
        <taxon>Bacteria</taxon>
        <taxon>Pseudomonadati</taxon>
        <taxon>Pseudomonadota</taxon>
        <taxon>Gammaproteobacteria</taxon>
        <taxon>Cellvibrionales</taxon>
        <taxon>Halieaceae</taxon>
        <taxon>Halioglobus</taxon>
    </lineage>
</organism>
<keyword evidence="2" id="KW-0805">Transcription regulation</keyword>
<dbReference type="Gene3D" id="3.40.190.290">
    <property type="match status" value="1"/>
</dbReference>
<keyword evidence="7" id="KW-1185">Reference proteome</keyword>
<dbReference type="Pfam" id="PF03466">
    <property type="entry name" value="LysR_substrate"/>
    <property type="match status" value="1"/>
</dbReference>
<comment type="caution">
    <text evidence="6">The sequence shown here is derived from an EMBL/GenBank/DDBJ whole genome shotgun (WGS) entry which is preliminary data.</text>
</comment>
<dbReference type="EMBL" id="PKUR01000002">
    <property type="protein sequence ID" value="PLW86539.1"/>
    <property type="molecule type" value="Genomic_DNA"/>
</dbReference>
<dbReference type="KEGG" id="hja:BST95_10000"/>
<dbReference type="GO" id="GO:0000976">
    <property type="term" value="F:transcription cis-regulatory region binding"/>
    <property type="evidence" value="ECO:0007669"/>
    <property type="project" value="TreeGrafter"/>
</dbReference>
<keyword evidence="4" id="KW-0804">Transcription</keyword>
<dbReference type="Pfam" id="PF00126">
    <property type="entry name" value="HTH_1"/>
    <property type="match status" value="1"/>
</dbReference>
<evidence type="ECO:0000313" key="6">
    <source>
        <dbReference type="EMBL" id="PLW86539.1"/>
    </source>
</evidence>
<evidence type="ECO:0000256" key="1">
    <source>
        <dbReference type="ARBA" id="ARBA00009437"/>
    </source>
</evidence>
<dbReference type="Proteomes" id="UP000235162">
    <property type="component" value="Unassembled WGS sequence"/>
</dbReference>
<comment type="similarity">
    <text evidence="1">Belongs to the LysR transcriptional regulatory family.</text>
</comment>
<dbReference type="GO" id="GO:0003700">
    <property type="term" value="F:DNA-binding transcription factor activity"/>
    <property type="evidence" value="ECO:0007669"/>
    <property type="project" value="InterPro"/>
</dbReference>
<gene>
    <name evidence="6" type="ORF">C0029_09035</name>
</gene>
<dbReference type="SUPFAM" id="SSF53850">
    <property type="entry name" value="Periplasmic binding protein-like II"/>
    <property type="match status" value="1"/>
</dbReference>
<dbReference type="RefSeq" id="WP_084199167.1">
    <property type="nucleotide sequence ID" value="NZ_BMYL01000002.1"/>
</dbReference>
<proteinExistence type="inferred from homology"/>
<dbReference type="PANTHER" id="PTHR30126:SF98">
    <property type="entry name" value="HTH-TYPE TRANSCRIPTIONAL ACTIVATOR BAUR"/>
    <property type="match status" value="1"/>
</dbReference>
<dbReference type="InterPro" id="IPR036390">
    <property type="entry name" value="WH_DNA-bd_sf"/>
</dbReference>
<dbReference type="PROSITE" id="PS50931">
    <property type="entry name" value="HTH_LYSR"/>
    <property type="match status" value="1"/>
</dbReference>
<evidence type="ECO:0000256" key="2">
    <source>
        <dbReference type="ARBA" id="ARBA00023015"/>
    </source>
</evidence>
<dbReference type="AlphaFoldDB" id="A0AAP8MFL5"/>
<evidence type="ECO:0000259" key="5">
    <source>
        <dbReference type="PROSITE" id="PS50931"/>
    </source>
</evidence>
<dbReference type="FunFam" id="1.10.10.10:FF:000001">
    <property type="entry name" value="LysR family transcriptional regulator"/>
    <property type="match status" value="1"/>
</dbReference>
<evidence type="ECO:0000256" key="3">
    <source>
        <dbReference type="ARBA" id="ARBA00023125"/>
    </source>
</evidence>
<sequence length="307" mass="34302">MARKALLGNVTDNDLRLLRVFRAVVSCGGFAAAELELNINRSTISRHIKDLETRLGVTLCRRGRGGFSLTPEGEQVYASAQKIMIAMDEFQQDVKGLHQALTGHLSIAIFDKTASNPDCHIHRAFAAFDRRAPEVEPEICVEPINAIERGVMEGRYQLGIIPNHRPSSSLDYFKLFEEQMYLYCAREHPLFERAGRDLSAAEVRACRYVGIGYHSPNMEASRSIGLERHATAHDQEAVAHLVLSGRYIGYLPEHYADTFVAKGVMRPLLPDTFQYVCEFSAIVRRSPPPSQVVQALLDALVAAHREV</sequence>
<reference evidence="6 7" key="1">
    <citation type="submission" date="2018-01" db="EMBL/GenBank/DDBJ databases">
        <title>The draft genome sequence of Halioglobus japonicus S1-36.</title>
        <authorList>
            <person name="Du Z.-J."/>
            <person name="Shi M.-J."/>
        </authorList>
    </citation>
    <scope>NUCLEOTIDE SEQUENCE [LARGE SCALE GENOMIC DNA]</scope>
    <source>
        <strain evidence="6 7">S1-36</strain>
    </source>
</reference>
<protein>
    <submittedName>
        <fullName evidence="6">LysR family transcriptional regulator</fullName>
    </submittedName>
</protein>
<keyword evidence="3" id="KW-0238">DNA-binding</keyword>
<accession>A0AAP8MFL5</accession>
<dbReference type="InterPro" id="IPR036388">
    <property type="entry name" value="WH-like_DNA-bd_sf"/>
</dbReference>
<name>A0AAP8MFL5_9GAMM</name>
<evidence type="ECO:0000256" key="4">
    <source>
        <dbReference type="ARBA" id="ARBA00023163"/>
    </source>
</evidence>
<dbReference type="SUPFAM" id="SSF46785">
    <property type="entry name" value="Winged helix' DNA-binding domain"/>
    <property type="match status" value="1"/>
</dbReference>
<feature type="domain" description="HTH lysR-type" evidence="5">
    <location>
        <begin position="13"/>
        <end position="70"/>
    </location>
</feature>
<dbReference type="PANTHER" id="PTHR30126">
    <property type="entry name" value="HTH-TYPE TRANSCRIPTIONAL REGULATOR"/>
    <property type="match status" value="1"/>
</dbReference>
<dbReference type="CDD" id="cd05466">
    <property type="entry name" value="PBP2_LTTR_substrate"/>
    <property type="match status" value="1"/>
</dbReference>